<dbReference type="STRING" id="1814289.SAMN05216410_0888"/>
<dbReference type="OrthoDB" id="4739604at2"/>
<dbReference type="InterPro" id="IPR008183">
    <property type="entry name" value="Aldose_1/G6P_1-epimerase"/>
</dbReference>
<dbReference type="EMBL" id="FMYH01000001">
    <property type="protein sequence ID" value="SDB91478.1"/>
    <property type="molecule type" value="Genomic_DNA"/>
</dbReference>
<name>A0A1G6HBL2_9MICO</name>
<dbReference type="GO" id="GO:0016853">
    <property type="term" value="F:isomerase activity"/>
    <property type="evidence" value="ECO:0007669"/>
    <property type="project" value="InterPro"/>
</dbReference>
<dbReference type="InterPro" id="IPR011013">
    <property type="entry name" value="Gal_mutarotase_sf_dom"/>
</dbReference>
<gene>
    <name evidence="1" type="ORF">SAMN05216410_0888</name>
</gene>
<dbReference type="AlphaFoldDB" id="A0A1G6HBL2"/>
<dbReference type="Proteomes" id="UP000199039">
    <property type="component" value="Unassembled WGS sequence"/>
</dbReference>
<dbReference type="Gene3D" id="2.70.98.10">
    <property type="match status" value="1"/>
</dbReference>
<dbReference type="SUPFAM" id="SSF74650">
    <property type="entry name" value="Galactose mutarotase-like"/>
    <property type="match status" value="1"/>
</dbReference>
<sequence length="329" mass="34660">MSTLALATRSEEAVSSAFSAAGGDPRVVDLESATWRVGILPCSAGAIAYAKVLVDGVWRDLLRPTKATKLDSPGSCASFPLIPWSNRIADAKLTFGGQTWQLPRTSPDGTAMHGSVLPFGFTVLDRTGSSVRLGLDSRSVVGMGFPWAFTTELTYTVTDEGLTVTTTVTNVDADAFPAGFGHHPYFVRSITPDCGEPQLEIPVTCGYALESAMAVDEAGPLPARADYSTLRPLGGKFVDDCLTGRVPGPVRIVYPGARADGSDVEVRITADDVYSHWVVYVPVARTYFAVEPATNANGGFALAERGVAGSGVFVLEPGESKTGTFTVSL</sequence>
<keyword evidence="2" id="KW-1185">Reference proteome</keyword>
<dbReference type="GO" id="GO:0005975">
    <property type="term" value="P:carbohydrate metabolic process"/>
    <property type="evidence" value="ECO:0007669"/>
    <property type="project" value="InterPro"/>
</dbReference>
<dbReference type="RefSeq" id="WP_093181075.1">
    <property type="nucleotide sequence ID" value="NZ_FMYH01000001.1"/>
</dbReference>
<protein>
    <submittedName>
        <fullName evidence="1">Aldose 1-epimerase</fullName>
    </submittedName>
</protein>
<evidence type="ECO:0000313" key="1">
    <source>
        <dbReference type="EMBL" id="SDB91478.1"/>
    </source>
</evidence>
<dbReference type="GO" id="GO:0030246">
    <property type="term" value="F:carbohydrate binding"/>
    <property type="evidence" value="ECO:0007669"/>
    <property type="project" value="InterPro"/>
</dbReference>
<organism evidence="1 2">
    <name type="scientific">Sanguibacter gelidistatuariae</name>
    <dbReference type="NCBI Taxonomy" id="1814289"/>
    <lineage>
        <taxon>Bacteria</taxon>
        <taxon>Bacillati</taxon>
        <taxon>Actinomycetota</taxon>
        <taxon>Actinomycetes</taxon>
        <taxon>Micrococcales</taxon>
        <taxon>Sanguibacteraceae</taxon>
        <taxon>Sanguibacter</taxon>
    </lineage>
</organism>
<accession>A0A1G6HBL2</accession>
<proteinExistence type="predicted"/>
<dbReference type="InterPro" id="IPR014718">
    <property type="entry name" value="GH-type_carb-bd"/>
</dbReference>
<reference evidence="1 2" key="1">
    <citation type="submission" date="2016-09" db="EMBL/GenBank/DDBJ databases">
        <authorList>
            <person name="Capua I."/>
            <person name="De Benedictis P."/>
            <person name="Joannis T."/>
            <person name="Lombin L.H."/>
            <person name="Cattoli G."/>
        </authorList>
    </citation>
    <scope>NUCLEOTIDE SEQUENCE [LARGE SCALE GENOMIC DNA]</scope>
    <source>
        <strain evidence="1 2">ISLP-3</strain>
    </source>
</reference>
<evidence type="ECO:0000313" key="2">
    <source>
        <dbReference type="Proteomes" id="UP000199039"/>
    </source>
</evidence>
<dbReference type="Pfam" id="PF01263">
    <property type="entry name" value="Aldose_epim"/>
    <property type="match status" value="1"/>
</dbReference>